<accession>A0A6J2RNZ9</accession>
<evidence type="ECO:0000256" key="2">
    <source>
        <dbReference type="ARBA" id="ARBA00022525"/>
    </source>
</evidence>
<dbReference type="RefSeq" id="XP_029311050.1">
    <property type="nucleotide sequence ID" value="XM_029455190.1"/>
</dbReference>
<evidence type="ECO:0000313" key="7">
    <source>
        <dbReference type="RefSeq" id="XP_029311050.1"/>
    </source>
</evidence>
<dbReference type="InterPro" id="IPR050822">
    <property type="entry name" value="Cerebellin_Synaptic_Org"/>
</dbReference>
<feature type="domain" description="C1q" evidence="5">
    <location>
        <begin position="74"/>
        <end position="208"/>
    </location>
</feature>
<sequence length="208" mass="22727">MNFTIVLFVSLFCGLISAQDVGDTPETGETSDTRACFPDMCDFLQEFGIIKEKLVASETRLKDSETQIIELKNKKRTLVAFSAAAGGGGPIGPFNRETTLIYRTVKTNIGDAYSQYTGIFTAPVQGLYYFTFYYHAGGAHASHLILMKNNQQIVTTSDQSTQYDGADNGGNAVFLQLNQGDQVFVNLNANAHVWGNDHITTFSGVLVN</sequence>
<feature type="chain" id="PRO_5026896284" evidence="4">
    <location>
        <begin position="19"/>
        <end position="208"/>
    </location>
</feature>
<dbReference type="KEGG" id="cgob:115023871"/>
<dbReference type="GO" id="GO:0005576">
    <property type="term" value="C:extracellular region"/>
    <property type="evidence" value="ECO:0007669"/>
    <property type="project" value="UniProtKB-SubCell"/>
</dbReference>
<dbReference type="Pfam" id="PF00386">
    <property type="entry name" value="C1q"/>
    <property type="match status" value="1"/>
</dbReference>
<name>A0A6J2RNZ9_COTGO</name>
<organism evidence="6 7">
    <name type="scientific">Cottoperca gobio</name>
    <name type="common">Frogmouth</name>
    <name type="synonym">Aphritis gobio</name>
    <dbReference type="NCBI Taxonomy" id="56716"/>
    <lineage>
        <taxon>Eukaryota</taxon>
        <taxon>Metazoa</taxon>
        <taxon>Chordata</taxon>
        <taxon>Craniata</taxon>
        <taxon>Vertebrata</taxon>
        <taxon>Euteleostomi</taxon>
        <taxon>Actinopterygii</taxon>
        <taxon>Neopterygii</taxon>
        <taxon>Teleostei</taxon>
        <taxon>Neoteleostei</taxon>
        <taxon>Acanthomorphata</taxon>
        <taxon>Eupercaria</taxon>
        <taxon>Perciformes</taxon>
        <taxon>Notothenioidei</taxon>
        <taxon>Bovichtidae</taxon>
        <taxon>Cottoperca</taxon>
    </lineage>
</organism>
<evidence type="ECO:0000256" key="1">
    <source>
        <dbReference type="ARBA" id="ARBA00004613"/>
    </source>
</evidence>
<dbReference type="FunCoup" id="A0A6J2RNZ9">
    <property type="interactions" value="3"/>
</dbReference>
<gene>
    <name evidence="7" type="primary">LOC115023871</name>
</gene>
<dbReference type="AlphaFoldDB" id="A0A6J2RNZ9"/>
<dbReference type="GeneID" id="115023871"/>
<dbReference type="SMART" id="SM00110">
    <property type="entry name" value="C1Q"/>
    <property type="match status" value="1"/>
</dbReference>
<proteinExistence type="predicted"/>
<dbReference type="Gene3D" id="2.60.120.40">
    <property type="match status" value="1"/>
</dbReference>
<evidence type="ECO:0000256" key="4">
    <source>
        <dbReference type="SAM" id="SignalP"/>
    </source>
</evidence>
<protein>
    <submittedName>
        <fullName evidence="7">Complement C1q-like protein 4</fullName>
    </submittedName>
</protein>
<dbReference type="PROSITE" id="PS50871">
    <property type="entry name" value="C1Q"/>
    <property type="match status" value="1"/>
</dbReference>
<dbReference type="OrthoDB" id="6154955at2759"/>
<dbReference type="Proteomes" id="UP000504630">
    <property type="component" value="Chromosome 18"/>
</dbReference>
<dbReference type="InterPro" id="IPR008983">
    <property type="entry name" value="Tumour_necrosis_fac-like_dom"/>
</dbReference>
<keyword evidence="3 4" id="KW-0732">Signal</keyword>
<dbReference type="InterPro" id="IPR001073">
    <property type="entry name" value="C1q_dom"/>
</dbReference>
<dbReference type="PANTHER" id="PTHR22923:SF102">
    <property type="entry name" value="CEREBELLIN 13-RELATED"/>
    <property type="match status" value="1"/>
</dbReference>
<dbReference type="InParanoid" id="A0A6J2RNZ9"/>
<comment type="subcellular location">
    <subcellularLocation>
        <location evidence="1">Secreted</location>
    </subcellularLocation>
</comment>
<dbReference type="PRINTS" id="PR00007">
    <property type="entry name" value="COMPLEMNTC1Q"/>
</dbReference>
<evidence type="ECO:0000259" key="5">
    <source>
        <dbReference type="PROSITE" id="PS50871"/>
    </source>
</evidence>
<keyword evidence="2" id="KW-0964">Secreted</keyword>
<evidence type="ECO:0000313" key="6">
    <source>
        <dbReference type="Proteomes" id="UP000504630"/>
    </source>
</evidence>
<dbReference type="PANTHER" id="PTHR22923">
    <property type="entry name" value="CEREBELLIN-RELATED"/>
    <property type="match status" value="1"/>
</dbReference>
<reference evidence="7" key="1">
    <citation type="submission" date="2025-08" db="UniProtKB">
        <authorList>
            <consortium name="RefSeq"/>
        </authorList>
    </citation>
    <scope>IDENTIFICATION</scope>
</reference>
<feature type="signal peptide" evidence="4">
    <location>
        <begin position="1"/>
        <end position="18"/>
    </location>
</feature>
<dbReference type="SUPFAM" id="SSF49842">
    <property type="entry name" value="TNF-like"/>
    <property type="match status" value="1"/>
</dbReference>
<keyword evidence="6" id="KW-1185">Reference proteome</keyword>
<evidence type="ECO:0000256" key="3">
    <source>
        <dbReference type="ARBA" id="ARBA00022729"/>
    </source>
</evidence>